<evidence type="ECO:0000313" key="1">
    <source>
        <dbReference type="EMBL" id="CAH9050933.1"/>
    </source>
</evidence>
<proteinExistence type="predicted"/>
<dbReference type="SUPFAM" id="SSF50494">
    <property type="entry name" value="Trypsin-like serine proteases"/>
    <property type="match status" value="1"/>
</dbReference>
<sequence>MDIGSLLIILFWLTWNEKMTYAAQKVAALLNFNSAFLQKNAIQWFVLSMVIVLSSCGSSRIYQGKELAIAYLNNSNVLHDYKEQKVTSHQVRISYQLNNSTKVSGMGVPITERLIATADHVVQNLAVGQQVNVQIGALGKLSKPLTAQLVMRLPDKDVAYIKLSQPGLPESSVPNWCDSQQLGDKVIMTMLSSSASLTVASGTISGISDRPRMTERFNKKAAKNGTAPNGMLDEPVNFVLLHRNMQGGFSGGAMYDVKHGCVTGISSMIASFNDLAQPQRYESVQEALSRKYWSENSKVLAFGIPAKTVLELAKHNDLIKGL</sequence>
<protein>
    <recommendedName>
        <fullName evidence="5">Serine protease</fullName>
    </recommendedName>
</protein>
<dbReference type="Pfam" id="PF13365">
    <property type="entry name" value="Trypsin_2"/>
    <property type="match status" value="1"/>
</dbReference>
<evidence type="ECO:0000313" key="2">
    <source>
        <dbReference type="EMBL" id="CAH9059996.1"/>
    </source>
</evidence>
<gene>
    <name evidence="1" type="ORF">PSECIP111854_00633</name>
    <name evidence="2" type="ORF">PSECIP111951_02181</name>
</gene>
<evidence type="ECO:0000313" key="3">
    <source>
        <dbReference type="Proteomes" id="UP001152467"/>
    </source>
</evidence>
<reference evidence="1 4" key="1">
    <citation type="submission" date="2022-07" db="EMBL/GenBank/DDBJ databases">
        <authorList>
            <person name="Criscuolo A."/>
        </authorList>
    </citation>
    <scope>NUCLEOTIDE SEQUENCE</scope>
    <source>
        <strain evidence="4">CIP 111951</strain>
        <strain evidence="1">CIP111854</strain>
        <strain evidence="2">CIP111951</strain>
    </source>
</reference>
<accession>A0A9W4VVR1</accession>
<evidence type="ECO:0008006" key="5">
    <source>
        <dbReference type="Google" id="ProtNLM"/>
    </source>
</evidence>
<dbReference type="InterPro" id="IPR009003">
    <property type="entry name" value="Peptidase_S1_PA"/>
</dbReference>
<comment type="caution">
    <text evidence="1">The sequence shown here is derived from an EMBL/GenBank/DDBJ whole genome shotgun (WGS) entry which is preliminary data.</text>
</comment>
<dbReference type="AlphaFoldDB" id="A0A9W4VVR1"/>
<dbReference type="Proteomes" id="UP001152467">
    <property type="component" value="Unassembled WGS sequence"/>
</dbReference>
<name>A0A9W4VVR1_9GAMM</name>
<organism evidence="1 3">
    <name type="scientific">Pseudoalteromonas holothuriae</name>
    <dbReference type="NCBI Taxonomy" id="2963714"/>
    <lineage>
        <taxon>Bacteria</taxon>
        <taxon>Pseudomonadati</taxon>
        <taxon>Pseudomonadota</taxon>
        <taxon>Gammaproteobacteria</taxon>
        <taxon>Alteromonadales</taxon>
        <taxon>Pseudoalteromonadaceae</taxon>
        <taxon>Pseudoalteromonas</taxon>
    </lineage>
</organism>
<dbReference type="Gene3D" id="2.40.10.10">
    <property type="entry name" value="Trypsin-like serine proteases"/>
    <property type="match status" value="2"/>
</dbReference>
<keyword evidence="3" id="KW-1185">Reference proteome</keyword>
<dbReference type="InterPro" id="IPR043504">
    <property type="entry name" value="Peptidase_S1_PA_chymotrypsin"/>
</dbReference>
<dbReference type="Proteomes" id="UP001152485">
    <property type="component" value="Unassembled WGS sequence"/>
</dbReference>
<dbReference type="EMBL" id="CAMAPD010000009">
    <property type="protein sequence ID" value="CAH9059996.1"/>
    <property type="molecule type" value="Genomic_DNA"/>
</dbReference>
<dbReference type="EMBL" id="CAMAPC010000002">
    <property type="protein sequence ID" value="CAH9050933.1"/>
    <property type="molecule type" value="Genomic_DNA"/>
</dbReference>
<evidence type="ECO:0000313" key="4">
    <source>
        <dbReference type="Proteomes" id="UP001152485"/>
    </source>
</evidence>